<protein>
    <submittedName>
        <fullName evidence="3">Uncharacterized protein</fullName>
    </submittedName>
</protein>
<accession>A0A1L0B408</accession>
<dbReference type="VEuPathDB" id="FungiDB:HGUI_02740"/>
<dbReference type="GO" id="GO:0005737">
    <property type="term" value="C:cytoplasm"/>
    <property type="evidence" value="ECO:0007669"/>
    <property type="project" value="TreeGrafter"/>
</dbReference>
<dbReference type="PANTHER" id="PTHR31811">
    <property type="entry name" value="TRNA A64-2'-O-RIBOSYLPHOSPHATE TRANSFERASE"/>
    <property type="match status" value="1"/>
</dbReference>
<dbReference type="Pfam" id="PF04179">
    <property type="entry name" value="Init_tRNA_PT"/>
    <property type="match status" value="1"/>
</dbReference>
<feature type="domain" description="Rit1 DUSP-like" evidence="1">
    <location>
        <begin position="388"/>
        <end position="483"/>
    </location>
</feature>
<name>A0A1L0B408_9ASCO</name>
<dbReference type="InterPro" id="IPR007306">
    <property type="entry name" value="Rit1"/>
</dbReference>
<evidence type="ECO:0000313" key="4">
    <source>
        <dbReference type="Proteomes" id="UP000183365"/>
    </source>
</evidence>
<dbReference type="InterPro" id="IPR033449">
    <property type="entry name" value="Rit1_N"/>
</dbReference>
<evidence type="ECO:0000313" key="3">
    <source>
        <dbReference type="EMBL" id="SGZ40540.1"/>
    </source>
</evidence>
<feature type="domain" description="Rit1 N-terminal" evidence="2">
    <location>
        <begin position="10"/>
        <end position="304"/>
    </location>
</feature>
<organism evidence="3 4">
    <name type="scientific">Hanseniaspora guilliermondii</name>
    <dbReference type="NCBI Taxonomy" id="56406"/>
    <lineage>
        <taxon>Eukaryota</taxon>
        <taxon>Fungi</taxon>
        <taxon>Dikarya</taxon>
        <taxon>Ascomycota</taxon>
        <taxon>Saccharomycotina</taxon>
        <taxon>Saccharomycetes</taxon>
        <taxon>Saccharomycodales</taxon>
        <taxon>Saccharomycodaceae</taxon>
        <taxon>Hanseniaspora</taxon>
    </lineage>
</organism>
<gene>
    <name evidence="3" type="ORF">HGUI_02740</name>
</gene>
<dbReference type="AlphaFoldDB" id="A0A1L0B408"/>
<reference evidence="4" key="1">
    <citation type="submission" date="2016-11" db="EMBL/GenBank/DDBJ databases">
        <authorList>
            <person name="Guldener U."/>
        </authorList>
    </citation>
    <scope>NUCLEOTIDE SEQUENCE [LARGE SCALE GENOMIC DNA]</scope>
</reference>
<evidence type="ECO:0000259" key="1">
    <source>
        <dbReference type="Pfam" id="PF04179"/>
    </source>
</evidence>
<dbReference type="OrthoDB" id="45256at2759"/>
<dbReference type="InterPro" id="IPR033421">
    <property type="entry name" value="Rit1_DUSP-like"/>
</dbReference>
<dbReference type="EMBL" id="FQNF01000054">
    <property type="protein sequence ID" value="SGZ40540.1"/>
    <property type="molecule type" value="Genomic_DNA"/>
</dbReference>
<dbReference type="GO" id="GO:0019988">
    <property type="term" value="P:charged-tRNA amino acid modification"/>
    <property type="evidence" value="ECO:0007669"/>
    <property type="project" value="InterPro"/>
</dbReference>
<keyword evidence="4" id="KW-1185">Reference proteome</keyword>
<dbReference type="Pfam" id="PF17184">
    <property type="entry name" value="Rit1_C"/>
    <property type="match status" value="1"/>
</dbReference>
<evidence type="ECO:0000259" key="2">
    <source>
        <dbReference type="Pfam" id="PF17184"/>
    </source>
</evidence>
<dbReference type="GO" id="GO:0043399">
    <property type="term" value="F:tRNA adenosine(64)-2'-O-ribosylphosphate transferase activity"/>
    <property type="evidence" value="ECO:0007669"/>
    <property type="project" value="InterPro"/>
</dbReference>
<proteinExistence type="predicted"/>
<dbReference type="PANTHER" id="PTHR31811:SF0">
    <property type="entry name" value="TRNA A64-2'-O-RIBOSYLPHOSPHATE TRANSFERASE"/>
    <property type="match status" value="1"/>
</dbReference>
<sequence length="490" mass="57626">MPVNKTDSLEQLRNRLLSIIHDRHYIETEVLHDFSKMKIKVDVVPNARCGNWYAKNTQDIESYFKSTDGHKDHWGFNYRRLNLHIFERLLKYYSHDQILMIVDSSKYRQVPDSLSKTVPIWCCILSLFVNSDYFTEEGEINEEKFNKLADYLLTLPLQLENVYQEQAQIREKIIDFYKKTNKYLPNFSQKLRSLMSTQSDLNLSHEYIRIYPHWIYPGLAANKNEFIQEDAFDGKKFSVLNLVLCSTSSYSHISRHHGNIKFQNKKVHDKFTYEFDYYQGAGDDHEMWGMNLIDPSTFNGNIEKFECFFKNKTHDNTELLCLMEDIHNGNYLQSKNCSNTYLIDSFNKVYLANNANIDDNLALQFDISIILGDSDIKVNDKTHVFEDMSDDKKGIRNFFKNINIIERIMAIKNPEESILFSSEKFDLNIACLLIYFIKYSNNPNFTQTKWDKVNIRQLHLKILEGITIETKTSRLVLNSVNSYIISNNSS</sequence>
<dbReference type="Proteomes" id="UP000183365">
    <property type="component" value="Unassembled WGS sequence"/>
</dbReference>